<accession>A0A8S1HGC1</accession>
<evidence type="ECO:0000313" key="2">
    <source>
        <dbReference type="EMBL" id="CAD6194764.1"/>
    </source>
</evidence>
<comment type="caution">
    <text evidence="2">The sequence shown here is derived from an EMBL/GenBank/DDBJ whole genome shotgun (WGS) entry which is preliminary data.</text>
</comment>
<gene>
    <name evidence="2" type="ORF">CAUJ_LOCUS10683</name>
</gene>
<organism evidence="2 3">
    <name type="scientific">Caenorhabditis auriculariae</name>
    <dbReference type="NCBI Taxonomy" id="2777116"/>
    <lineage>
        <taxon>Eukaryota</taxon>
        <taxon>Metazoa</taxon>
        <taxon>Ecdysozoa</taxon>
        <taxon>Nematoda</taxon>
        <taxon>Chromadorea</taxon>
        <taxon>Rhabditida</taxon>
        <taxon>Rhabditina</taxon>
        <taxon>Rhabditomorpha</taxon>
        <taxon>Rhabditoidea</taxon>
        <taxon>Rhabditidae</taxon>
        <taxon>Peloderinae</taxon>
        <taxon>Caenorhabditis</taxon>
    </lineage>
</organism>
<feature type="region of interest" description="Disordered" evidence="1">
    <location>
        <begin position="1"/>
        <end position="44"/>
    </location>
</feature>
<dbReference type="AlphaFoldDB" id="A0A8S1HGC1"/>
<proteinExistence type="predicted"/>
<reference evidence="2" key="1">
    <citation type="submission" date="2020-10" db="EMBL/GenBank/DDBJ databases">
        <authorList>
            <person name="Kikuchi T."/>
        </authorList>
    </citation>
    <scope>NUCLEOTIDE SEQUENCE</scope>
    <source>
        <strain evidence="2">NKZ352</strain>
    </source>
</reference>
<keyword evidence="3" id="KW-1185">Reference proteome</keyword>
<dbReference type="Proteomes" id="UP000835052">
    <property type="component" value="Unassembled WGS sequence"/>
</dbReference>
<protein>
    <submittedName>
        <fullName evidence="2">Uncharacterized protein</fullName>
    </submittedName>
</protein>
<evidence type="ECO:0000256" key="1">
    <source>
        <dbReference type="SAM" id="MobiDB-lite"/>
    </source>
</evidence>
<evidence type="ECO:0000313" key="3">
    <source>
        <dbReference type="Proteomes" id="UP000835052"/>
    </source>
</evidence>
<name>A0A8S1HGC1_9PELO</name>
<dbReference type="EMBL" id="CAJGYM010000047">
    <property type="protein sequence ID" value="CAD6194764.1"/>
    <property type="molecule type" value="Genomic_DNA"/>
</dbReference>
<sequence>MMGPPRKMPSRLSASRNFSTDKAERSSSAPPIHGDSTTISNSAKERLEHTIKNWKRKSVSEKINRLLLEQLMLVNRDNEKCAFSDQSRDDFFEIDRWRKECDQLRNGLNNTSSST</sequence>